<dbReference type="RefSeq" id="WP_085020233.1">
    <property type="nucleotide sequence ID" value="NZ_BMHD01000001.1"/>
</dbReference>
<dbReference type="KEGG" id="cphy:B5808_13340"/>
<evidence type="ECO:0000313" key="3">
    <source>
        <dbReference type="Proteomes" id="UP000192775"/>
    </source>
</evidence>
<reference evidence="2 3" key="1">
    <citation type="submission" date="2017-04" db="EMBL/GenBank/DDBJ databases">
        <authorList>
            <person name="Afonso C.L."/>
            <person name="Miller P.J."/>
            <person name="Scott M.A."/>
            <person name="Spackman E."/>
            <person name="Goraichik I."/>
            <person name="Dimitrov K.M."/>
            <person name="Suarez D.L."/>
            <person name="Swayne D.E."/>
        </authorList>
    </citation>
    <scope>NUCLEOTIDE SEQUENCE [LARGE SCALE GENOMIC DNA]</scope>
    <source>
        <strain evidence="3">XA(T)</strain>
    </source>
</reference>
<name>A0A1X9LLL4_9MICO</name>
<protein>
    <recommendedName>
        <fullName evidence="1">VanZ-like domain-containing protein</fullName>
    </recommendedName>
</protein>
<gene>
    <name evidence="2" type="ORF">B5808_13340</name>
</gene>
<dbReference type="AlphaFoldDB" id="A0A1X9LLL4"/>
<organism evidence="2 3">
    <name type="scientific">Cnuibacter physcomitrellae</name>
    <dbReference type="NCBI Taxonomy" id="1619308"/>
    <lineage>
        <taxon>Bacteria</taxon>
        <taxon>Bacillati</taxon>
        <taxon>Actinomycetota</taxon>
        <taxon>Actinomycetes</taxon>
        <taxon>Micrococcales</taxon>
        <taxon>Microbacteriaceae</taxon>
        <taxon>Cnuibacter</taxon>
    </lineage>
</organism>
<sequence length="175" mass="19201">MREFPRTQRFALVALLGYIVAVLVIVTWPTPVDRDSRGTIQNVLRALHDRDLFTFVKYGHIEYTANIAMFIPLGILLALWLGRRWWWVAMAACFALSGTIETFQGLFLPSRYATFDDVIANTTGGVIGSLIGAVILQTLRVRALEKGSPGSASPPGDGPRREVIEGAGPSTSRGR</sequence>
<dbReference type="Pfam" id="PF04892">
    <property type="entry name" value="VanZ"/>
    <property type="match status" value="1"/>
</dbReference>
<proteinExistence type="predicted"/>
<dbReference type="InterPro" id="IPR006976">
    <property type="entry name" value="VanZ-like"/>
</dbReference>
<evidence type="ECO:0000259" key="1">
    <source>
        <dbReference type="Pfam" id="PF04892"/>
    </source>
</evidence>
<keyword evidence="3" id="KW-1185">Reference proteome</keyword>
<dbReference type="EMBL" id="CP020715">
    <property type="protein sequence ID" value="ARJ06095.1"/>
    <property type="molecule type" value="Genomic_DNA"/>
</dbReference>
<dbReference type="PANTHER" id="PTHR36834:SF1">
    <property type="entry name" value="INTEGRAL MEMBRANE PROTEIN"/>
    <property type="match status" value="1"/>
</dbReference>
<dbReference type="Proteomes" id="UP000192775">
    <property type="component" value="Chromosome"/>
</dbReference>
<accession>A0A1X9LLL4</accession>
<evidence type="ECO:0000313" key="2">
    <source>
        <dbReference type="EMBL" id="ARJ06095.1"/>
    </source>
</evidence>
<dbReference type="PANTHER" id="PTHR36834">
    <property type="entry name" value="MEMBRANE PROTEIN-RELATED"/>
    <property type="match status" value="1"/>
</dbReference>
<dbReference type="STRING" id="1619308.B5808_13340"/>
<feature type="domain" description="VanZ-like" evidence="1">
    <location>
        <begin position="16"/>
        <end position="133"/>
    </location>
</feature>
<dbReference type="InterPro" id="IPR053150">
    <property type="entry name" value="Teicoplanin_resist-assoc"/>
</dbReference>